<gene>
    <name evidence="2" type="ORF">DCS_03478</name>
</gene>
<dbReference type="RefSeq" id="XP_040655830.1">
    <property type="nucleotide sequence ID" value="XM_040800797.1"/>
</dbReference>
<reference evidence="2 3" key="1">
    <citation type="journal article" date="2016" name="Sci. Rep.">
        <title>Insights into Adaptations to a Near-Obligate Nematode Endoparasitic Lifestyle from the Finished Genome of Drechmeria coniospora.</title>
        <authorList>
            <person name="Zhang L."/>
            <person name="Zhou Z."/>
            <person name="Guo Q."/>
            <person name="Fokkens L."/>
            <person name="Miskei M."/>
            <person name="Pocsi I."/>
            <person name="Zhang W."/>
            <person name="Chen M."/>
            <person name="Wang L."/>
            <person name="Sun Y."/>
            <person name="Donzelli B.G."/>
            <person name="Gibson D.M."/>
            <person name="Nelson D.R."/>
            <person name="Luo J.G."/>
            <person name="Rep M."/>
            <person name="Liu H."/>
            <person name="Yang S."/>
            <person name="Wang J."/>
            <person name="Krasnoff S.B."/>
            <person name="Xu Y."/>
            <person name="Molnar I."/>
            <person name="Lin M."/>
        </authorList>
    </citation>
    <scope>NUCLEOTIDE SEQUENCE [LARGE SCALE GENOMIC DNA]</scope>
    <source>
        <strain evidence="2 3">ARSEF 6962</strain>
    </source>
</reference>
<evidence type="ECO:0000313" key="3">
    <source>
        <dbReference type="Proteomes" id="UP000076580"/>
    </source>
</evidence>
<dbReference type="InParanoid" id="A0A151GHC7"/>
<dbReference type="Proteomes" id="UP000076580">
    <property type="component" value="Chromosome 02"/>
</dbReference>
<name>A0A151GHC7_DRECN</name>
<dbReference type="EMBL" id="LAYC01000002">
    <property type="protein sequence ID" value="KYK56478.1"/>
    <property type="molecule type" value="Genomic_DNA"/>
</dbReference>
<organism evidence="2 3">
    <name type="scientific">Drechmeria coniospora</name>
    <name type="common">Nematophagous fungus</name>
    <name type="synonym">Meria coniospora</name>
    <dbReference type="NCBI Taxonomy" id="98403"/>
    <lineage>
        <taxon>Eukaryota</taxon>
        <taxon>Fungi</taxon>
        <taxon>Dikarya</taxon>
        <taxon>Ascomycota</taxon>
        <taxon>Pezizomycotina</taxon>
        <taxon>Sordariomycetes</taxon>
        <taxon>Hypocreomycetidae</taxon>
        <taxon>Hypocreales</taxon>
        <taxon>Ophiocordycipitaceae</taxon>
        <taxon>Drechmeria</taxon>
    </lineage>
</organism>
<accession>A0A151GHC7</accession>
<proteinExistence type="predicted"/>
<dbReference type="AlphaFoldDB" id="A0A151GHC7"/>
<sequence>MASGRRREFAGTCTDDGMDSGPRRAGGKEQASSRRVAACGTHHAGLDELVSSPSRSAGRERWEQRLHRHQGGTIALATVPLATQWPSKPRRTDAVEAHAVVLGGRVPSSAVECRRARGMERRGFVNCSGGERTSAWKAGDVGW</sequence>
<protein>
    <submittedName>
        <fullName evidence="2">Uncharacterized protein</fullName>
    </submittedName>
</protein>
<comment type="caution">
    <text evidence="2">The sequence shown here is derived from an EMBL/GenBank/DDBJ whole genome shotgun (WGS) entry which is preliminary data.</text>
</comment>
<feature type="region of interest" description="Disordered" evidence="1">
    <location>
        <begin position="1"/>
        <end position="71"/>
    </location>
</feature>
<dbReference type="GeneID" id="63716121"/>
<keyword evidence="3" id="KW-1185">Reference proteome</keyword>
<evidence type="ECO:0000313" key="2">
    <source>
        <dbReference type="EMBL" id="KYK56478.1"/>
    </source>
</evidence>
<evidence type="ECO:0000256" key="1">
    <source>
        <dbReference type="SAM" id="MobiDB-lite"/>
    </source>
</evidence>